<dbReference type="InterPro" id="IPR027684">
    <property type="entry name" value="TBCC"/>
</dbReference>
<dbReference type="Gene3D" id="2.160.20.70">
    <property type="match status" value="1"/>
</dbReference>
<dbReference type="InterPro" id="IPR038397">
    <property type="entry name" value="TBCC_N_sf"/>
</dbReference>
<dbReference type="Gene3D" id="1.20.58.1250">
    <property type="entry name" value="Tubulin Binding Cofactor C, N-terminal domain"/>
    <property type="match status" value="1"/>
</dbReference>
<dbReference type="GO" id="GO:0007023">
    <property type="term" value="P:post-chaperonin tubulin folding pathway"/>
    <property type="evidence" value="ECO:0007669"/>
    <property type="project" value="InterPro"/>
</dbReference>
<protein>
    <recommendedName>
        <fullName evidence="7">C-CAP/cofactor C-like domain-containing protein</fullName>
    </recommendedName>
</protein>
<evidence type="ECO:0000256" key="4">
    <source>
        <dbReference type="ARBA" id="ARBA00022990"/>
    </source>
</evidence>
<evidence type="ECO:0000256" key="1">
    <source>
        <dbReference type="ARBA" id="ARBA00004496"/>
    </source>
</evidence>
<evidence type="ECO:0000256" key="5">
    <source>
        <dbReference type="ARBA" id="ARBA00026055"/>
    </source>
</evidence>
<dbReference type="EMBL" id="KE361635">
    <property type="protein sequence ID" value="EPQ28371.1"/>
    <property type="molecule type" value="Genomic_DNA"/>
</dbReference>
<proteinExistence type="inferred from homology"/>
<keyword evidence="3" id="KW-0963">Cytoplasm</keyword>
<dbReference type="RefSeq" id="XP_007879912.1">
    <property type="nucleotide sequence ID" value="XM_007881721.1"/>
</dbReference>
<evidence type="ECO:0000313" key="8">
    <source>
        <dbReference type="EMBL" id="EPQ28371.1"/>
    </source>
</evidence>
<dbReference type="GeneID" id="19318304"/>
<gene>
    <name evidence="8" type="ORF">PFL1_04198</name>
</gene>
<dbReference type="Pfam" id="PF16752">
    <property type="entry name" value="TBCC_N"/>
    <property type="match status" value="1"/>
</dbReference>
<dbReference type="GO" id="GO:0015631">
    <property type="term" value="F:tubulin binding"/>
    <property type="evidence" value="ECO:0007669"/>
    <property type="project" value="InterPro"/>
</dbReference>
<comment type="subcellular location">
    <subcellularLocation>
        <location evidence="1">Cytoplasm</location>
    </subcellularLocation>
</comment>
<evidence type="ECO:0000256" key="6">
    <source>
        <dbReference type="SAM" id="MobiDB-lite"/>
    </source>
</evidence>
<reference evidence="8 9" key="1">
    <citation type="journal article" date="2013" name="Plant Cell">
        <title>The transition from a phytopathogenic smut ancestor to an anamorphic biocontrol agent deciphered by comparative whole-genome analysis.</title>
        <authorList>
            <person name="Lefebvre F."/>
            <person name="Joly D.L."/>
            <person name="Labbe C."/>
            <person name="Teichmann B."/>
            <person name="Linning R."/>
            <person name="Belzile F."/>
            <person name="Bakkeren G."/>
            <person name="Belanger R.R."/>
        </authorList>
    </citation>
    <scope>NUCLEOTIDE SEQUENCE [LARGE SCALE GENOMIC DNA]</scope>
    <source>
        <strain evidence="8 9">PF-1</strain>
    </source>
</reference>
<dbReference type="InterPro" id="IPR016098">
    <property type="entry name" value="CAP/MinC_C"/>
</dbReference>
<organism evidence="8 9">
    <name type="scientific">Pseudozyma flocculosa PF-1</name>
    <dbReference type="NCBI Taxonomy" id="1277687"/>
    <lineage>
        <taxon>Eukaryota</taxon>
        <taxon>Fungi</taxon>
        <taxon>Dikarya</taxon>
        <taxon>Basidiomycota</taxon>
        <taxon>Ustilaginomycotina</taxon>
        <taxon>Ustilaginomycetes</taxon>
        <taxon>Ustilaginales</taxon>
        <taxon>Ustilaginaceae</taxon>
        <taxon>Pseudozyma</taxon>
    </lineage>
</organism>
<keyword evidence="4" id="KW-0007">Acetylation</keyword>
<dbReference type="PROSITE" id="PS51329">
    <property type="entry name" value="C_CAP_COFACTOR_C"/>
    <property type="match status" value="1"/>
</dbReference>
<dbReference type="eggNOG" id="KOG2512">
    <property type="taxonomic scope" value="Eukaryota"/>
</dbReference>
<dbReference type="PANTHER" id="PTHR15139">
    <property type="entry name" value="TUBULIN FOLDING COFACTOR C"/>
    <property type="match status" value="1"/>
</dbReference>
<dbReference type="GO" id="GO:0007021">
    <property type="term" value="P:tubulin complex assembly"/>
    <property type="evidence" value="ECO:0007669"/>
    <property type="project" value="TreeGrafter"/>
</dbReference>
<feature type="domain" description="C-CAP/cofactor C-like" evidence="7">
    <location>
        <begin position="144"/>
        <end position="307"/>
    </location>
</feature>
<dbReference type="Proteomes" id="UP000053664">
    <property type="component" value="Unassembled WGS sequence"/>
</dbReference>
<dbReference type="InterPro" id="IPR012945">
    <property type="entry name" value="Tubulin-bd_cofactor_C_dom"/>
</dbReference>
<feature type="compositionally biased region" description="Low complexity" evidence="6">
    <location>
        <begin position="107"/>
        <end position="146"/>
    </location>
</feature>
<comment type="subunit">
    <text evidence="5">Supercomplex made of cofactors A to E. Cofactors A and D function by capturing and stabilizing tubulin in a quasi-native conformation. Cofactor E binds to the cofactor D-tubulin complex; interaction with cofactor C then causes the release of tubulin polypeptides that are committed to the native state.</text>
</comment>
<feature type="region of interest" description="Disordered" evidence="6">
    <location>
        <begin position="91"/>
        <end position="149"/>
    </location>
</feature>
<dbReference type="GO" id="GO:0005737">
    <property type="term" value="C:cytoplasm"/>
    <property type="evidence" value="ECO:0007669"/>
    <property type="project" value="UniProtKB-SubCell"/>
</dbReference>
<sequence length="376" mass="39664">MASSASVGTSASTSAGKARSFYSDFGRTIQSLEADIDAAQSTRDLDPVLRSISAARTQLTQATEILPAHDRQLHEKNLSKLTQRLTARRQALQPAKGGFTFRRTPKAAPTASSDLASSSTSARAKPVASSPPTAPRSASPSIAPPSKTTYLSIDTRRHRYISSRSLSPSSSTTGAARPQHDLHITDLEDCIIDLRCAPGQDGGSGALELGALQIRGVRRCIILTGQVKGSVMVHDISDSWLLVEKCRQFRMHTSSATLVSLATTGSIATIEGCRDLRFTTGVPHSLAAPHSAKTEGKTELQVQDFDSLLSSSHLKVGGGGGTASEPSKNWRIVDESTIEVGVQLLHASLQGLAGSDEKAVETKGIAAIFEGLSIPT</sequence>
<dbReference type="AlphaFoldDB" id="A0A061HCP1"/>
<name>A0A061HCP1_9BASI</name>
<dbReference type="InterPro" id="IPR031925">
    <property type="entry name" value="TBCC_N"/>
</dbReference>
<evidence type="ECO:0000259" key="7">
    <source>
        <dbReference type="PROSITE" id="PS51329"/>
    </source>
</evidence>
<evidence type="ECO:0000313" key="9">
    <source>
        <dbReference type="Proteomes" id="UP000053664"/>
    </source>
</evidence>
<comment type="similarity">
    <text evidence="2">Belongs to the TBCC family.</text>
</comment>
<dbReference type="HOGENOM" id="CLU_032612_0_0_1"/>
<accession>A0A061HCP1</accession>
<dbReference type="Pfam" id="PF07986">
    <property type="entry name" value="TBCC"/>
    <property type="match status" value="1"/>
</dbReference>
<dbReference type="OrthoDB" id="194775at2759"/>
<dbReference type="KEGG" id="pfp:PFL1_04198"/>
<evidence type="ECO:0000256" key="3">
    <source>
        <dbReference type="ARBA" id="ARBA00022490"/>
    </source>
</evidence>
<dbReference type="PANTHER" id="PTHR15139:SF0">
    <property type="entry name" value="TUBULIN-SPECIFIC CHAPERONE C"/>
    <property type="match status" value="1"/>
</dbReference>
<evidence type="ECO:0000256" key="2">
    <source>
        <dbReference type="ARBA" id="ARBA00008848"/>
    </source>
</evidence>
<dbReference type="InterPro" id="IPR017901">
    <property type="entry name" value="C-CAP_CF_C-like"/>
</dbReference>